<gene>
    <name evidence="7" type="ORF">FC84_GL000012</name>
</gene>
<dbReference type="InterPro" id="IPR006128">
    <property type="entry name" value="Lipoprotein_PsaA-like"/>
</dbReference>
<evidence type="ECO:0000256" key="6">
    <source>
        <dbReference type="SAM" id="SignalP"/>
    </source>
</evidence>
<reference evidence="7 8" key="1">
    <citation type="journal article" date="2015" name="Genome Announc.">
        <title>Expanding the biotechnology potential of lactobacilli through comparative genomics of 213 strains and associated genera.</title>
        <authorList>
            <person name="Sun Z."/>
            <person name="Harris H.M."/>
            <person name="McCann A."/>
            <person name="Guo C."/>
            <person name="Argimon S."/>
            <person name="Zhang W."/>
            <person name="Yang X."/>
            <person name="Jeffery I.B."/>
            <person name="Cooney J.C."/>
            <person name="Kagawa T.F."/>
            <person name="Liu W."/>
            <person name="Song Y."/>
            <person name="Salvetti E."/>
            <person name="Wrobel A."/>
            <person name="Rasinkangas P."/>
            <person name="Parkhill J."/>
            <person name="Rea M.C."/>
            <person name="O'Sullivan O."/>
            <person name="Ritari J."/>
            <person name="Douillard F.P."/>
            <person name="Paul Ross R."/>
            <person name="Yang R."/>
            <person name="Briner A.E."/>
            <person name="Felis G.E."/>
            <person name="de Vos W.M."/>
            <person name="Barrangou R."/>
            <person name="Klaenhammer T.R."/>
            <person name="Caufield P.W."/>
            <person name="Cui Y."/>
            <person name="Zhang H."/>
            <person name="O'Toole P.W."/>
        </authorList>
    </citation>
    <scope>NUCLEOTIDE SEQUENCE [LARGE SCALE GENOMIC DNA]</scope>
    <source>
        <strain evidence="7 8">DSM 20335</strain>
    </source>
</reference>
<evidence type="ECO:0000256" key="5">
    <source>
        <dbReference type="RuleBase" id="RU003512"/>
    </source>
</evidence>
<dbReference type="PRINTS" id="PR00690">
    <property type="entry name" value="ADHESNFAMILY"/>
</dbReference>
<dbReference type="PROSITE" id="PS51257">
    <property type="entry name" value="PROKAR_LIPOPROTEIN"/>
    <property type="match status" value="1"/>
</dbReference>
<protein>
    <submittedName>
        <fullName evidence="7">Periplasmic solute binding family protein</fullName>
    </submittedName>
</protein>
<dbReference type="EMBL" id="AYYK01000008">
    <property type="protein sequence ID" value="KRM78860.1"/>
    <property type="molecule type" value="Genomic_DNA"/>
</dbReference>
<dbReference type="Gene3D" id="3.40.50.1980">
    <property type="entry name" value="Nitrogenase molybdenum iron protein domain"/>
    <property type="match status" value="2"/>
</dbReference>
<evidence type="ECO:0000256" key="4">
    <source>
        <dbReference type="ARBA" id="ARBA00022729"/>
    </source>
</evidence>
<proteinExistence type="inferred from homology"/>
<dbReference type="PATRIC" id="fig|1423738.3.peg.12"/>
<keyword evidence="3" id="KW-0479">Metal-binding</keyword>
<dbReference type="GO" id="GO:0030001">
    <property type="term" value="P:metal ion transport"/>
    <property type="evidence" value="ECO:0007669"/>
    <property type="project" value="InterPro"/>
</dbReference>
<dbReference type="SUPFAM" id="SSF53807">
    <property type="entry name" value="Helical backbone' metal receptor"/>
    <property type="match status" value="1"/>
</dbReference>
<sequence>MKKMKTTISILLLFLSVIVLAACGQQTTKSNHKIQVVTSTNFYAEPAAKILGKYGQVTSLINSTSVDPHDYTATTADAKKTAAANVVIMNGAGYDSWLNKLVKSNQSSQAKVVNVAQDIRQLPNGENEHLWYDFNNMVKLTNRLTSIFSKQQPAQREVFQNNSAKYIAQLKDLQKQTIQLKSVFSGQSVMITEPVFNYVLQALDMKIVNQDFAQDIEDGADPKPTELQKMKSQLKHKKVTFLVVNRQVESSLINGLIKTAKAADVPVVYVTETMPKNQTYITWMKEELQQLSKIAKANQ</sequence>
<dbReference type="RefSeq" id="WP_057756133.1">
    <property type="nucleotide sequence ID" value="NZ_AYYK01000008.1"/>
</dbReference>
<dbReference type="InterPro" id="IPR050492">
    <property type="entry name" value="Bact_metal-bind_prot9"/>
</dbReference>
<comment type="similarity">
    <text evidence="5">Belongs to the bacterial solute-binding protein 9 family.</text>
</comment>
<dbReference type="PANTHER" id="PTHR42953">
    <property type="entry name" value="HIGH-AFFINITY ZINC UPTAKE SYSTEM PROTEIN ZNUA-RELATED"/>
    <property type="match status" value="1"/>
</dbReference>
<accession>A0A0R2BT52</accession>
<feature type="chain" id="PRO_5038697647" evidence="6">
    <location>
        <begin position="22"/>
        <end position="299"/>
    </location>
</feature>
<dbReference type="InterPro" id="IPR006127">
    <property type="entry name" value="ZnuA-like"/>
</dbReference>
<evidence type="ECO:0000313" key="7">
    <source>
        <dbReference type="EMBL" id="KRM78860.1"/>
    </source>
</evidence>
<feature type="signal peptide" evidence="6">
    <location>
        <begin position="1"/>
        <end position="21"/>
    </location>
</feature>
<organism evidence="7 8">
    <name type="scientific">Lapidilactobacillus dextrinicus DSM 20335</name>
    <dbReference type="NCBI Taxonomy" id="1423738"/>
    <lineage>
        <taxon>Bacteria</taxon>
        <taxon>Bacillati</taxon>
        <taxon>Bacillota</taxon>
        <taxon>Bacilli</taxon>
        <taxon>Lactobacillales</taxon>
        <taxon>Lactobacillaceae</taxon>
        <taxon>Lapidilactobacillus</taxon>
    </lineage>
</organism>
<evidence type="ECO:0000256" key="1">
    <source>
        <dbReference type="ARBA" id="ARBA00004196"/>
    </source>
</evidence>
<name>A0A0R2BT52_9LACO</name>
<dbReference type="OrthoDB" id="9810636at2"/>
<dbReference type="Pfam" id="PF01297">
    <property type="entry name" value="ZnuA"/>
    <property type="match status" value="1"/>
</dbReference>
<dbReference type="STRING" id="1423738.FC84_GL000012"/>
<comment type="subcellular location">
    <subcellularLocation>
        <location evidence="1">Cell envelope</location>
    </subcellularLocation>
</comment>
<dbReference type="Proteomes" id="UP000051813">
    <property type="component" value="Unassembled WGS sequence"/>
</dbReference>
<keyword evidence="4 6" id="KW-0732">Signal</keyword>
<dbReference type="AlphaFoldDB" id="A0A0R2BT52"/>
<evidence type="ECO:0000256" key="3">
    <source>
        <dbReference type="ARBA" id="ARBA00022723"/>
    </source>
</evidence>
<dbReference type="GO" id="GO:0007155">
    <property type="term" value="P:cell adhesion"/>
    <property type="evidence" value="ECO:0007669"/>
    <property type="project" value="InterPro"/>
</dbReference>
<evidence type="ECO:0000256" key="2">
    <source>
        <dbReference type="ARBA" id="ARBA00022448"/>
    </source>
</evidence>
<comment type="caution">
    <text evidence="7">The sequence shown here is derived from an EMBL/GenBank/DDBJ whole genome shotgun (WGS) entry which is preliminary data.</text>
</comment>
<evidence type="ECO:0000313" key="8">
    <source>
        <dbReference type="Proteomes" id="UP000051813"/>
    </source>
</evidence>
<keyword evidence="8" id="KW-1185">Reference proteome</keyword>
<keyword evidence="2 5" id="KW-0813">Transport</keyword>
<dbReference type="GO" id="GO:0046872">
    <property type="term" value="F:metal ion binding"/>
    <property type="evidence" value="ECO:0007669"/>
    <property type="project" value="UniProtKB-KW"/>
</dbReference>
<dbReference type="GO" id="GO:0030313">
    <property type="term" value="C:cell envelope"/>
    <property type="evidence" value="ECO:0007669"/>
    <property type="project" value="UniProtKB-SubCell"/>
</dbReference>
<dbReference type="PANTHER" id="PTHR42953:SF1">
    <property type="entry name" value="METAL-BINDING PROTEIN HI_0362-RELATED"/>
    <property type="match status" value="1"/>
</dbReference>